<proteinExistence type="predicted"/>
<reference evidence="1" key="1">
    <citation type="submission" date="2020-05" db="EMBL/GenBank/DDBJ databases">
        <authorList>
            <person name="Chiriac C."/>
            <person name="Salcher M."/>
            <person name="Ghai R."/>
            <person name="Kavagutti S V."/>
        </authorList>
    </citation>
    <scope>NUCLEOTIDE SEQUENCE</scope>
</reference>
<dbReference type="EMBL" id="LR797481">
    <property type="protein sequence ID" value="CAB4219524.1"/>
    <property type="molecule type" value="Genomic_DNA"/>
</dbReference>
<dbReference type="InterPro" id="IPR029063">
    <property type="entry name" value="SAM-dependent_MTases_sf"/>
</dbReference>
<organism evidence="1">
    <name type="scientific">uncultured Caudovirales phage</name>
    <dbReference type="NCBI Taxonomy" id="2100421"/>
    <lineage>
        <taxon>Viruses</taxon>
        <taxon>Duplodnaviria</taxon>
        <taxon>Heunggongvirae</taxon>
        <taxon>Uroviricota</taxon>
        <taxon>Caudoviricetes</taxon>
        <taxon>Peduoviridae</taxon>
        <taxon>Maltschvirus</taxon>
        <taxon>Maltschvirus maltsch</taxon>
    </lineage>
</organism>
<accession>A0A6J5SXU5</accession>
<sequence length="204" mass="23569">MTHQDYLRQNQLGFEGDSILAESVHEICTKNNITWIIETGTFRGATTRHLSALAERVDTIEVVEANQTIAKEYTRDCPNVTHHLGSSDVVLETILKAYKKKGARPNLFCFLDAHWEKHNPLLNELEVIAKYKWKPVILIHDFKVPGRPELGFDQYSDITYEWEWIRESVEKIYGKDGFDFWYNSEAVGAKRGVIVLKPKYKPSV</sequence>
<dbReference type="Gene3D" id="3.40.50.150">
    <property type="entry name" value="Vaccinia Virus protein VP39"/>
    <property type="match status" value="1"/>
</dbReference>
<dbReference type="SUPFAM" id="SSF53335">
    <property type="entry name" value="S-adenosyl-L-methionine-dependent methyltransferases"/>
    <property type="match status" value="1"/>
</dbReference>
<evidence type="ECO:0000313" key="1">
    <source>
        <dbReference type="EMBL" id="CAB4219524.1"/>
    </source>
</evidence>
<gene>
    <name evidence="1" type="ORF">UFOVP1615_17</name>
</gene>
<name>A0A6J5SXU5_9CAUD</name>
<protein>
    <submittedName>
        <fullName evidence="1">Uncharacterized protein</fullName>
    </submittedName>
</protein>